<dbReference type="InterPro" id="IPR042066">
    <property type="entry name" value="Spt6_death-like"/>
</dbReference>
<keyword evidence="2" id="KW-0251">Elongation factor</keyword>
<feature type="domain" description="Transcription elongation factor Spt6 helix-hairpin-helix motif" evidence="1">
    <location>
        <begin position="8"/>
        <end position="64"/>
    </location>
</feature>
<comment type="caution">
    <text evidence="2">The sequence shown here is derived from an EMBL/GenBank/DDBJ whole genome shotgun (WGS) entry which is preliminary data.</text>
</comment>
<dbReference type="GO" id="GO:0008023">
    <property type="term" value="C:transcription elongation factor complex"/>
    <property type="evidence" value="ECO:0007669"/>
    <property type="project" value="TreeGrafter"/>
</dbReference>
<dbReference type="InterPro" id="IPR017072">
    <property type="entry name" value="TF_Spt6"/>
</dbReference>
<accession>A0AAW0KEH0</accession>
<dbReference type="Gene3D" id="1.10.10.2740">
    <property type="entry name" value="Spt6, Death-like domain"/>
    <property type="match status" value="1"/>
</dbReference>
<dbReference type="EMBL" id="PKMF04000327">
    <property type="protein sequence ID" value="KAK7837534.1"/>
    <property type="molecule type" value="Genomic_DNA"/>
</dbReference>
<name>A0AAW0KEH0_QUESU</name>
<gene>
    <name evidence="2" type="primary">SPT6_3</name>
    <name evidence="2" type="ORF">CFP56_021162</name>
</gene>
<evidence type="ECO:0000313" key="3">
    <source>
        <dbReference type="Proteomes" id="UP000237347"/>
    </source>
</evidence>
<dbReference type="GO" id="GO:0140673">
    <property type="term" value="P:transcription elongation-coupled chromatin remodeling"/>
    <property type="evidence" value="ECO:0007669"/>
    <property type="project" value="InterPro"/>
</dbReference>
<dbReference type="AlphaFoldDB" id="A0AAW0KEH0"/>
<dbReference type="InterPro" id="IPR032706">
    <property type="entry name" value="Spt6_HHH"/>
</dbReference>
<dbReference type="Proteomes" id="UP000237347">
    <property type="component" value="Unassembled WGS sequence"/>
</dbReference>
<dbReference type="PANTHER" id="PTHR10145">
    <property type="entry name" value="TRANSCRIPTION ELONGATION FACTOR SPT6"/>
    <property type="match status" value="1"/>
</dbReference>
<evidence type="ECO:0000313" key="2">
    <source>
        <dbReference type="EMBL" id="KAK7837534.1"/>
    </source>
</evidence>
<dbReference type="PANTHER" id="PTHR10145:SF6">
    <property type="entry name" value="TRANSCRIPTION ELONGATION FACTOR SPT6"/>
    <property type="match status" value="1"/>
</dbReference>
<organism evidence="2 3">
    <name type="scientific">Quercus suber</name>
    <name type="common">Cork oak</name>
    <dbReference type="NCBI Taxonomy" id="58331"/>
    <lineage>
        <taxon>Eukaryota</taxon>
        <taxon>Viridiplantae</taxon>
        <taxon>Streptophyta</taxon>
        <taxon>Embryophyta</taxon>
        <taxon>Tracheophyta</taxon>
        <taxon>Spermatophyta</taxon>
        <taxon>Magnoliopsida</taxon>
        <taxon>eudicotyledons</taxon>
        <taxon>Gunneridae</taxon>
        <taxon>Pentapetalae</taxon>
        <taxon>rosids</taxon>
        <taxon>fabids</taxon>
        <taxon>Fagales</taxon>
        <taxon>Fagaceae</taxon>
        <taxon>Quercus</taxon>
    </lineage>
</organism>
<protein>
    <submittedName>
        <fullName evidence="2">Transcription elongation factor spt6 like protein</fullName>
    </submittedName>
</protein>
<keyword evidence="3" id="KW-1185">Reference proteome</keyword>
<dbReference type="GO" id="GO:0031491">
    <property type="term" value="F:nucleosome binding"/>
    <property type="evidence" value="ECO:0007669"/>
    <property type="project" value="TreeGrafter"/>
</dbReference>
<dbReference type="Pfam" id="PF14635">
    <property type="entry name" value="HHH_7"/>
    <property type="match status" value="1"/>
</dbReference>
<evidence type="ECO:0000259" key="1">
    <source>
        <dbReference type="Pfam" id="PF14635"/>
    </source>
</evidence>
<dbReference type="GO" id="GO:0034728">
    <property type="term" value="P:nucleosome organization"/>
    <property type="evidence" value="ECO:0007669"/>
    <property type="project" value="TreeGrafter"/>
</dbReference>
<reference evidence="2 3" key="1">
    <citation type="journal article" date="2018" name="Sci. Data">
        <title>The draft genome sequence of cork oak.</title>
        <authorList>
            <person name="Ramos A.M."/>
            <person name="Usie A."/>
            <person name="Barbosa P."/>
            <person name="Barros P.M."/>
            <person name="Capote T."/>
            <person name="Chaves I."/>
            <person name="Simoes F."/>
            <person name="Abreu I."/>
            <person name="Carrasquinho I."/>
            <person name="Faro C."/>
            <person name="Guimaraes J.B."/>
            <person name="Mendonca D."/>
            <person name="Nobrega F."/>
            <person name="Rodrigues L."/>
            <person name="Saibo N.J.M."/>
            <person name="Varela M.C."/>
            <person name="Egas C."/>
            <person name="Matos J."/>
            <person name="Miguel C.M."/>
            <person name="Oliveira M.M."/>
            <person name="Ricardo C.P."/>
            <person name="Goncalves S."/>
        </authorList>
    </citation>
    <scope>NUCLEOTIDE SEQUENCE [LARGE SCALE GENOMIC DNA]</scope>
    <source>
        <strain evidence="3">cv. HL8</strain>
    </source>
</reference>
<dbReference type="GO" id="GO:0003746">
    <property type="term" value="F:translation elongation factor activity"/>
    <property type="evidence" value="ECO:0007669"/>
    <property type="project" value="UniProtKB-KW"/>
</dbReference>
<dbReference type="Gene3D" id="1.10.150.850">
    <property type="entry name" value="Spt6, helix-hairpin-helix domain"/>
    <property type="match status" value="1"/>
</dbReference>
<keyword evidence="2" id="KW-0648">Protein biosynthesis</keyword>
<dbReference type="GO" id="GO:0042393">
    <property type="term" value="F:histone binding"/>
    <property type="evidence" value="ECO:0007669"/>
    <property type="project" value="TreeGrafter"/>
</dbReference>
<sequence length="255" mass="29137">MCLVYHKLDVTNQVGVDINLAASHNWLFAPLQFVSGLGPRKAGSLQRALVRAGVVTSRMYLIAHGLESYPLAEALAGEVHTKYAETADYDETPIEYVKNNPQLLQNFIVHNYAEDNNKDKRETLYDIKMELLHGFYQLDDVDLTDKLQAGHVLACKIKQIQKNRYQLIITCKESELNNSQCQNPCDVDPYYREHQMHALSQVEKSCRAVVAKKNFIPRMIVHPHFRNMTADEAKEKEIVEDRKDQKASLLTLGTH</sequence>
<proteinExistence type="predicted"/>